<dbReference type="EMBL" id="WNJL01000034">
    <property type="protein sequence ID" value="NDU42651.1"/>
    <property type="molecule type" value="Genomic_DNA"/>
</dbReference>
<comment type="caution">
    <text evidence="4">The sequence shown here is derived from an EMBL/GenBank/DDBJ whole genome shotgun (WGS) entry which is preliminary data.</text>
</comment>
<keyword evidence="2 3" id="KW-0143">Chaperone</keyword>
<dbReference type="HAMAP" id="MF_01384">
    <property type="entry name" value="UreD"/>
    <property type="match status" value="1"/>
</dbReference>
<keyword evidence="3" id="KW-0963">Cytoplasm</keyword>
<accession>A0A845U9U0</accession>
<dbReference type="GO" id="GO:0016151">
    <property type="term" value="F:nickel cation binding"/>
    <property type="evidence" value="ECO:0007669"/>
    <property type="project" value="UniProtKB-UniRule"/>
</dbReference>
<dbReference type="AlphaFoldDB" id="A0A845U9U0"/>
<protein>
    <recommendedName>
        <fullName evidence="3">Urease accessory protein UreD</fullName>
    </recommendedName>
</protein>
<evidence type="ECO:0000256" key="1">
    <source>
        <dbReference type="ARBA" id="ARBA00007177"/>
    </source>
</evidence>
<proteinExistence type="inferred from homology"/>
<dbReference type="InterPro" id="IPR002669">
    <property type="entry name" value="UreD"/>
</dbReference>
<gene>
    <name evidence="3" type="primary">ureD</name>
    <name evidence="4" type="ORF">GL267_08355</name>
</gene>
<dbReference type="RefSeq" id="WP_163097893.1">
    <property type="nucleotide sequence ID" value="NZ_CP127523.1"/>
</dbReference>
<sequence>MVKNSSETSVTHWQGQLALTFDWKAGRTRLARQEARVPLAFQKPFYPEGGEICHGTILHPSGGIANDDRLVMGIALENDARVLLTTPGASKVYGSAAGAIQTVRVSLAEGAAMEWLPQETIVFDGAQIQSELRVFLERNTSWLSWDVLRFGRSGAGERFAAGHWKSATEIWQNGRPLWIDRQLLAGGSPLLETAFGLKGQPVMGTLVWIGKAVDQDTLDRCRQCGTYGHAEAEFAVTRLEHGLVARYLGASTANARRCFVAIWRILREVMFHRPLCPPRVWNT</sequence>
<evidence type="ECO:0000256" key="3">
    <source>
        <dbReference type="HAMAP-Rule" id="MF_01384"/>
    </source>
</evidence>
<name>A0A845U9U0_9PROT</name>
<dbReference type="PANTHER" id="PTHR33643">
    <property type="entry name" value="UREASE ACCESSORY PROTEIN D"/>
    <property type="match status" value="1"/>
</dbReference>
<comment type="subunit">
    <text evidence="3">UreD, UreF and UreG form a complex that acts as a GTP-hydrolysis-dependent molecular chaperone, activating the urease apoprotein by helping to assemble the nickel containing metallocenter of UreC. The UreE protein probably delivers the nickel.</text>
</comment>
<evidence type="ECO:0000313" key="4">
    <source>
        <dbReference type="EMBL" id="NDU42651.1"/>
    </source>
</evidence>
<dbReference type="Pfam" id="PF01774">
    <property type="entry name" value="UreD"/>
    <property type="match status" value="1"/>
</dbReference>
<comment type="subcellular location">
    <subcellularLocation>
        <location evidence="3">Cytoplasm</location>
    </subcellularLocation>
</comment>
<dbReference type="PANTHER" id="PTHR33643:SF1">
    <property type="entry name" value="UREASE ACCESSORY PROTEIN D"/>
    <property type="match status" value="1"/>
</dbReference>
<organism evidence="4">
    <name type="scientific">Acidithiobacillus ferrianus</name>
    <dbReference type="NCBI Taxonomy" id="2678518"/>
    <lineage>
        <taxon>Bacteria</taxon>
        <taxon>Pseudomonadati</taxon>
        <taxon>Pseudomonadota</taxon>
        <taxon>Acidithiobacillia</taxon>
        <taxon>Acidithiobacillales</taxon>
        <taxon>Acidithiobacillaceae</taxon>
        <taxon>Acidithiobacillus</taxon>
    </lineage>
</organism>
<comment type="similarity">
    <text evidence="1 3">Belongs to the UreD family.</text>
</comment>
<keyword evidence="3" id="KW-0996">Nickel insertion</keyword>
<evidence type="ECO:0000256" key="2">
    <source>
        <dbReference type="ARBA" id="ARBA00023186"/>
    </source>
</evidence>
<comment type="function">
    <text evidence="3">Required for maturation of urease via the functional incorporation of the urease nickel metallocenter.</text>
</comment>
<reference evidence="4" key="1">
    <citation type="submission" date="2019-11" db="EMBL/GenBank/DDBJ databases">
        <title>Acidithiobacillus ferrianus sp. nov.: a facultatively anaerobic and extremely acidophilic chemolithoautotroph.</title>
        <authorList>
            <person name="Norris P.R."/>
            <person name="Falagan C."/>
            <person name="Moya-Beltran A."/>
            <person name="Castro M."/>
            <person name="Quatrini R."/>
            <person name="Johnson D.B."/>
        </authorList>
    </citation>
    <scope>NUCLEOTIDE SEQUENCE [LARGE SCALE GENOMIC DNA]</scope>
    <source>
        <strain evidence="4">MG</strain>
    </source>
</reference>
<dbReference type="GO" id="GO:0005737">
    <property type="term" value="C:cytoplasm"/>
    <property type="evidence" value="ECO:0007669"/>
    <property type="project" value="UniProtKB-SubCell"/>
</dbReference>